<reference evidence="1" key="3">
    <citation type="submission" date="2023-05" db="EMBL/GenBank/DDBJ databases">
        <authorList>
            <person name="Smith C.H."/>
        </authorList>
    </citation>
    <scope>NUCLEOTIDE SEQUENCE</scope>
    <source>
        <strain evidence="1">CHS0354</strain>
        <tissue evidence="1">Mantle</tissue>
    </source>
</reference>
<organism evidence="1 2">
    <name type="scientific">Potamilus streckersoni</name>
    <dbReference type="NCBI Taxonomy" id="2493646"/>
    <lineage>
        <taxon>Eukaryota</taxon>
        <taxon>Metazoa</taxon>
        <taxon>Spiralia</taxon>
        <taxon>Lophotrochozoa</taxon>
        <taxon>Mollusca</taxon>
        <taxon>Bivalvia</taxon>
        <taxon>Autobranchia</taxon>
        <taxon>Heteroconchia</taxon>
        <taxon>Palaeoheterodonta</taxon>
        <taxon>Unionida</taxon>
        <taxon>Unionoidea</taxon>
        <taxon>Unionidae</taxon>
        <taxon>Ambleminae</taxon>
        <taxon>Lampsilini</taxon>
        <taxon>Potamilus</taxon>
    </lineage>
</organism>
<dbReference type="AlphaFoldDB" id="A0AAE0RPU3"/>
<dbReference type="Proteomes" id="UP001195483">
    <property type="component" value="Unassembled WGS sequence"/>
</dbReference>
<protein>
    <submittedName>
        <fullName evidence="1">Uncharacterized protein</fullName>
    </submittedName>
</protein>
<reference evidence="1" key="2">
    <citation type="journal article" date="2021" name="Genome Biol. Evol.">
        <title>Developing a high-quality reference genome for a parasitic bivalve with doubly uniparental inheritance (Bivalvia: Unionida).</title>
        <authorList>
            <person name="Smith C.H."/>
        </authorList>
    </citation>
    <scope>NUCLEOTIDE SEQUENCE</scope>
    <source>
        <strain evidence="1">CHS0354</strain>
        <tissue evidence="1">Mantle</tissue>
    </source>
</reference>
<gene>
    <name evidence="1" type="ORF">CHS0354_008401</name>
</gene>
<sequence length="58" mass="6699">KELSSLYITAEVYVRLTTRKRHDEVPMTAIEENDDATTYLEEKDITIKQAKDNITALI</sequence>
<name>A0AAE0RPU3_9BIVA</name>
<evidence type="ECO:0000313" key="2">
    <source>
        <dbReference type="Proteomes" id="UP001195483"/>
    </source>
</evidence>
<feature type="non-terminal residue" evidence="1">
    <location>
        <position position="58"/>
    </location>
</feature>
<reference evidence="1" key="1">
    <citation type="journal article" date="2021" name="Genome Biol. Evol.">
        <title>A High-Quality Reference Genome for a Parasitic Bivalve with Doubly Uniparental Inheritance (Bivalvia: Unionida).</title>
        <authorList>
            <person name="Smith C.H."/>
        </authorList>
    </citation>
    <scope>NUCLEOTIDE SEQUENCE</scope>
    <source>
        <strain evidence="1">CHS0354</strain>
    </source>
</reference>
<evidence type="ECO:0000313" key="1">
    <source>
        <dbReference type="EMBL" id="KAK3577308.1"/>
    </source>
</evidence>
<keyword evidence="2" id="KW-1185">Reference proteome</keyword>
<accession>A0AAE0RPU3</accession>
<comment type="caution">
    <text evidence="1">The sequence shown here is derived from an EMBL/GenBank/DDBJ whole genome shotgun (WGS) entry which is preliminary data.</text>
</comment>
<proteinExistence type="predicted"/>
<dbReference type="EMBL" id="JAEAOA010000557">
    <property type="protein sequence ID" value="KAK3577308.1"/>
    <property type="molecule type" value="Genomic_DNA"/>
</dbReference>